<feature type="chain" id="PRO_5047045333" evidence="1">
    <location>
        <begin position="41"/>
        <end position="74"/>
    </location>
</feature>
<accession>A0ABP6DK81</accession>
<protein>
    <submittedName>
        <fullName evidence="2">Uncharacterized protein</fullName>
    </submittedName>
</protein>
<organism evidence="2 3">
    <name type="scientific">Streptomyces lunalinharesii</name>
    <dbReference type="NCBI Taxonomy" id="333384"/>
    <lineage>
        <taxon>Bacteria</taxon>
        <taxon>Bacillati</taxon>
        <taxon>Actinomycetota</taxon>
        <taxon>Actinomycetes</taxon>
        <taxon>Kitasatosporales</taxon>
        <taxon>Streptomycetaceae</taxon>
        <taxon>Streptomyces</taxon>
    </lineage>
</organism>
<evidence type="ECO:0000313" key="2">
    <source>
        <dbReference type="EMBL" id="GAA2643602.1"/>
    </source>
</evidence>
<comment type="caution">
    <text evidence="2">The sequence shown here is derived from an EMBL/GenBank/DDBJ whole genome shotgun (WGS) entry which is preliminary data.</text>
</comment>
<keyword evidence="3" id="KW-1185">Reference proteome</keyword>
<sequence length="74" mass="7438">MAALSFAATGRPLALTGFTTADACAAGAAALLGAAVMASAAAQLAEATSAAEILCVRVRRAVRGREKWGMGMRR</sequence>
<name>A0ABP6DK81_9ACTN</name>
<evidence type="ECO:0000256" key="1">
    <source>
        <dbReference type="SAM" id="SignalP"/>
    </source>
</evidence>
<feature type="signal peptide" evidence="1">
    <location>
        <begin position="1"/>
        <end position="40"/>
    </location>
</feature>
<reference evidence="3" key="1">
    <citation type="journal article" date="2019" name="Int. J. Syst. Evol. Microbiol.">
        <title>The Global Catalogue of Microorganisms (GCM) 10K type strain sequencing project: providing services to taxonomists for standard genome sequencing and annotation.</title>
        <authorList>
            <consortium name="The Broad Institute Genomics Platform"/>
            <consortium name="The Broad Institute Genome Sequencing Center for Infectious Disease"/>
            <person name="Wu L."/>
            <person name="Ma J."/>
        </authorList>
    </citation>
    <scope>NUCLEOTIDE SEQUENCE [LARGE SCALE GENOMIC DNA]</scope>
    <source>
        <strain evidence="3">JCM 16374</strain>
    </source>
</reference>
<gene>
    <name evidence="2" type="ORF">GCM10009864_01380</name>
</gene>
<keyword evidence="1" id="KW-0732">Signal</keyword>
<dbReference type="Proteomes" id="UP001500994">
    <property type="component" value="Unassembled WGS sequence"/>
</dbReference>
<proteinExistence type="predicted"/>
<dbReference type="EMBL" id="BAAARK010000001">
    <property type="protein sequence ID" value="GAA2643602.1"/>
    <property type="molecule type" value="Genomic_DNA"/>
</dbReference>
<evidence type="ECO:0000313" key="3">
    <source>
        <dbReference type="Proteomes" id="UP001500994"/>
    </source>
</evidence>